<dbReference type="Gene3D" id="3.90.550.10">
    <property type="entry name" value="Spore Coat Polysaccharide Biosynthesis Protein SpsA, Chain A"/>
    <property type="match status" value="1"/>
</dbReference>
<keyword evidence="2" id="KW-1185">Reference proteome</keyword>
<proteinExistence type="predicted"/>
<dbReference type="PANTHER" id="PTHR11183">
    <property type="entry name" value="GLYCOGENIN SUBFAMILY MEMBER"/>
    <property type="match status" value="1"/>
</dbReference>
<protein>
    <submittedName>
        <fullName evidence="1">Uncharacterized protein</fullName>
    </submittedName>
</protein>
<reference evidence="1" key="1">
    <citation type="journal article" date="2023" name="Mol. Phylogenet. Evol.">
        <title>Genome-scale phylogeny and comparative genomics of the fungal order Sordariales.</title>
        <authorList>
            <person name="Hensen N."/>
            <person name="Bonometti L."/>
            <person name="Westerberg I."/>
            <person name="Brannstrom I.O."/>
            <person name="Guillou S."/>
            <person name="Cros-Aarteil S."/>
            <person name="Calhoun S."/>
            <person name="Haridas S."/>
            <person name="Kuo A."/>
            <person name="Mondo S."/>
            <person name="Pangilinan J."/>
            <person name="Riley R."/>
            <person name="LaButti K."/>
            <person name="Andreopoulos B."/>
            <person name="Lipzen A."/>
            <person name="Chen C."/>
            <person name="Yan M."/>
            <person name="Daum C."/>
            <person name="Ng V."/>
            <person name="Clum A."/>
            <person name="Steindorff A."/>
            <person name="Ohm R.A."/>
            <person name="Martin F."/>
            <person name="Silar P."/>
            <person name="Natvig D.O."/>
            <person name="Lalanne C."/>
            <person name="Gautier V."/>
            <person name="Ament-Velasquez S.L."/>
            <person name="Kruys A."/>
            <person name="Hutchinson M.I."/>
            <person name="Powell A.J."/>
            <person name="Barry K."/>
            <person name="Miller A.N."/>
            <person name="Grigoriev I.V."/>
            <person name="Debuchy R."/>
            <person name="Gladieux P."/>
            <person name="Hiltunen Thoren M."/>
            <person name="Johannesson H."/>
        </authorList>
    </citation>
    <scope>NUCLEOTIDE SEQUENCE</scope>
    <source>
        <strain evidence="1">PSN293</strain>
    </source>
</reference>
<reference evidence="1" key="2">
    <citation type="submission" date="2023-05" db="EMBL/GenBank/DDBJ databases">
        <authorList>
            <consortium name="Lawrence Berkeley National Laboratory"/>
            <person name="Steindorff A."/>
            <person name="Hensen N."/>
            <person name="Bonometti L."/>
            <person name="Westerberg I."/>
            <person name="Brannstrom I.O."/>
            <person name="Guillou S."/>
            <person name="Cros-Aarteil S."/>
            <person name="Calhoun S."/>
            <person name="Haridas S."/>
            <person name="Kuo A."/>
            <person name="Mondo S."/>
            <person name="Pangilinan J."/>
            <person name="Riley R."/>
            <person name="Labutti K."/>
            <person name="Andreopoulos B."/>
            <person name="Lipzen A."/>
            <person name="Chen C."/>
            <person name="Yanf M."/>
            <person name="Daum C."/>
            <person name="Ng V."/>
            <person name="Clum A."/>
            <person name="Ohm R."/>
            <person name="Martin F."/>
            <person name="Silar P."/>
            <person name="Natvig D."/>
            <person name="Lalanne C."/>
            <person name="Gautier V."/>
            <person name="Ament-Velasquez S.L."/>
            <person name="Kruys A."/>
            <person name="Hutchinson M.I."/>
            <person name="Powell A.J."/>
            <person name="Barry K."/>
            <person name="Miller A.N."/>
            <person name="Grigoriev I.V."/>
            <person name="Debuchy R."/>
            <person name="Gladieux P."/>
            <person name="Thoren M.H."/>
            <person name="Johannesson H."/>
        </authorList>
    </citation>
    <scope>NUCLEOTIDE SEQUENCE</scope>
    <source>
        <strain evidence="1">PSN293</strain>
    </source>
</reference>
<accession>A0AAN7B3M7</accession>
<organism evidence="1 2">
    <name type="scientific">Rhypophila decipiens</name>
    <dbReference type="NCBI Taxonomy" id="261697"/>
    <lineage>
        <taxon>Eukaryota</taxon>
        <taxon>Fungi</taxon>
        <taxon>Dikarya</taxon>
        <taxon>Ascomycota</taxon>
        <taxon>Pezizomycotina</taxon>
        <taxon>Sordariomycetes</taxon>
        <taxon>Sordariomycetidae</taxon>
        <taxon>Sordariales</taxon>
        <taxon>Naviculisporaceae</taxon>
        <taxon>Rhypophila</taxon>
    </lineage>
</organism>
<gene>
    <name evidence="1" type="ORF">QBC37DRAFT_323465</name>
</gene>
<evidence type="ECO:0000313" key="1">
    <source>
        <dbReference type="EMBL" id="KAK4209708.1"/>
    </source>
</evidence>
<name>A0AAN7B3M7_9PEZI</name>
<dbReference type="InterPro" id="IPR029044">
    <property type="entry name" value="Nucleotide-diphossugar_trans"/>
</dbReference>
<dbReference type="EMBL" id="MU858196">
    <property type="protein sequence ID" value="KAK4209708.1"/>
    <property type="molecule type" value="Genomic_DNA"/>
</dbReference>
<dbReference type="Proteomes" id="UP001301769">
    <property type="component" value="Unassembled WGS sequence"/>
</dbReference>
<evidence type="ECO:0000313" key="2">
    <source>
        <dbReference type="Proteomes" id="UP001301769"/>
    </source>
</evidence>
<sequence>MSTDGPRHDPTKIWTTLLTNRAYFRSVHALDHDLRKSMSKYQLKVMITRNLEADTEIMEYFANAGISTIVISQTQPTRRDGKMTKGTWEKLAPWAMTDYERIVFIENGHSMRRNVDELMTITLPEFERGMVLGTKPACTCSLGISAHCPKDQTPETCVYARLAAKETRRSYLILDSRTVVLQVCEAQVELLTWFPAILLSD</sequence>
<feature type="non-terminal residue" evidence="1">
    <location>
        <position position="201"/>
    </location>
</feature>
<dbReference type="InterPro" id="IPR050587">
    <property type="entry name" value="GNT1/Glycosyltrans_8"/>
</dbReference>
<comment type="caution">
    <text evidence="1">The sequence shown here is derived from an EMBL/GenBank/DDBJ whole genome shotgun (WGS) entry which is preliminary data.</text>
</comment>
<dbReference type="SUPFAM" id="SSF53448">
    <property type="entry name" value="Nucleotide-diphospho-sugar transferases"/>
    <property type="match status" value="1"/>
</dbReference>
<dbReference type="AlphaFoldDB" id="A0AAN7B3M7"/>